<evidence type="ECO:0008006" key="3">
    <source>
        <dbReference type="Google" id="ProtNLM"/>
    </source>
</evidence>
<reference evidence="1 2" key="1">
    <citation type="submission" date="2020-08" db="EMBL/GenBank/DDBJ databases">
        <title>Cohnella phylogeny.</title>
        <authorList>
            <person name="Dunlap C."/>
        </authorList>
    </citation>
    <scope>NUCLEOTIDE SEQUENCE [LARGE SCALE GENOMIC DNA]</scope>
    <source>
        <strain evidence="1 2">DSM 25239</strain>
    </source>
</reference>
<accession>A0A841TV46</accession>
<proteinExistence type="predicted"/>
<name>A0A841TV46_9BACL</name>
<dbReference type="RefSeq" id="WP_185136384.1">
    <property type="nucleotide sequence ID" value="NZ_BORM01000009.1"/>
</dbReference>
<dbReference type="AlphaFoldDB" id="A0A841TV46"/>
<dbReference type="EMBL" id="JACJVR010000052">
    <property type="protein sequence ID" value="MBB6692397.1"/>
    <property type="molecule type" value="Genomic_DNA"/>
</dbReference>
<protein>
    <recommendedName>
        <fullName evidence="3">WYL domain-containing protein</fullName>
    </recommendedName>
</protein>
<evidence type="ECO:0000313" key="2">
    <source>
        <dbReference type="Proteomes" id="UP000553776"/>
    </source>
</evidence>
<dbReference type="Proteomes" id="UP000553776">
    <property type="component" value="Unassembled WGS sequence"/>
</dbReference>
<sequence>MPIEKAIGRWPVRIVYRDSKGRITRSVVTVYSVRKGKARVLDWNKRGLRTLSTGRILEAIPVIPRAS</sequence>
<comment type="caution">
    <text evidence="1">The sequence shown here is derived from an EMBL/GenBank/DDBJ whole genome shotgun (WGS) entry which is preliminary data.</text>
</comment>
<organism evidence="1 2">
    <name type="scientific">Cohnella xylanilytica</name>
    <dbReference type="NCBI Taxonomy" id="557555"/>
    <lineage>
        <taxon>Bacteria</taxon>
        <taxon>Bacillati</taxon>
        <taxon>Bacillota</taxon>
        <taxon>Bacilli</taxon>
        <taxon>Bacillales</taxon>
        <taxon>Paenibacillaceae</taxon>
        <taxon>Cohnella</taxon>
    </lineage>
</organism>
<evidence type="ECO:0000313" key="1">
    <source>
        <dbReference type="EMBL" id="MBB6692397.1"/>
    </source>
</evidence>
<gene>
    <name evidence="1" type="ORF">H7B90_13380</name>
</gene>
<keyword evidence="2" id="KW-1185">Reference proteome</keyword>